<proteinExistence type="inferred from homology"/>
<dbReference type="FunFam" id="3.40.50.1000:FF:000051">
    <property type="entry name" value="Phospholysine phosphohistidine inorganic pyrophosphate phosphatase"/>
    <property type="match status" value="1"/>
</dbReference>
<keyword evidence="9" id="KW-0460">Magnesium</keyword>
<dbReference type="Proteomes" id="UP000887574">
    <property type="component" value="Unplaced"/>
</dbReference>
<dbReference type="EC" id="3.6.1.1" evidence="5"/>
<dbReference type="GO" id="GO:0016791">
    <property type="term" value="F:phosphatase activity"/>
    <property type="evidence" value="ECO:0007669"/>
    <property type="project" value="InterPro"/>
</dbReference>
<evidence type="ECO:0000256" key="10">
    <source>
        <dbReference type="ARBA" id="ARBA00023242"/>
    </source>
</evidence>
<protein>
    <recommendedName>
        <fullName evidence="13">Haloacid dehalogenase-like hydrolase domain-containing protein 2</fullName>
        <ecNumber evidence="5">3.6.1.1</ecNumber>
    </recommendedName>
    <alternativeName>
        <fullName evidence="12">Phospholysine phosphohistidine inorganic pyrophosphate phosphatase</fullName>
    </alternativeName>
</protein>
<dbReference type="InterPro" id="IPR023214">
    <property type="entry name" value="HAD_sf"/>
</dbReference>
<reference evidence="16" key="1">
    <citation type="submission" date="2022-11" db="UniProtKB">
        <authorList>
            <consortium name="WormBaseParasite"/>
        </authorList>
    </citation>
    <scope>IDENTIFICATION</scope>
</reference>
<evidence type="ECO:0000256" key="1">
    <source>
        <dbReference type="ARBA" id="ARBA00001946"/>
    </source>
</evidence>
<keyword evidence="10" id="KW-0539">Nucleus</keyword>
<accession>A0A915D8D1</accession>
<comment type="subcellular location">
    <subcellularLocation>
        <location evidence="3">Cytoplasm</location>
    </subcellularLocation>
    <subcellularLocation>
        <location evidence="2">Nucleus</location>
    </subcellularLocation>
</comment>
<dbReference type="AlphaFoldDB" id="A0A915D8D1"/>
<comment type="catalytic activity">
    <reaction evidence="14">
        <text>diphosphate + H2O = 2 phosphate + H(+)</text>
        <dbReference type="Rhea" id="RHEA:24576"/>
        <dbReference type="ChEBI" id="CHEBI:15377"/>
        <dbReference type="ChEBI" id="CHEBI:15378"/>
        <dbReference type="ChEBI" id="CHEBI:33019"/>
        <dbReference type="ChEBI" id="CHEBI:43474"/>
        <dbReference type="EC" id="3.6.1.1"/>
    </reaction>
</comment>
<evidence type="ECO:0000256" key="12">
    <source>
        <dbReference type="ARBA" id="ARBA00039357"/>
    </source>
</evidence>
<evidence type="ECO:0000256" key="8">
    <source>
        <dbReference type="ARBA" id="ARBA00022801"/>
    </source>
</evidence>
<evidence type="ECO:0000313" key="15">
    <source>
        <dbReference type="Proteomes" id="UP000887574"/>
    </source>
</evidence>
<dbReference type="InterPro" id="IPR006355">
    <property type="entry name" value="LHPP/HDHD2"/>
</dbReference>
<evidence type="ECO:0000256" key="5">
    <source>
        <dbReference type="ARBA" id="ARBA00012146"/>
    </source>
</evidence>
<comment type="cofactor">
    <cofactor evidence="1">
        <name>Mg(2+)</name>
        <dbReference type="ChEBI" id="CHEBI:18420"/>
    </cofactor>
</comment>
<dbReference type="InterPro" id="IPR036412">
    <property type="entry name" value="HAD-like_sf"/>
</dbReference>
<dbReference type="PANTHER" id="PTHR19288">
    <property type="entry name" value="4-NITROPHENYLPHOSPHATASE-RELATED"/>
    <property type="match status" value="1"/>
</dbReference>
<evidence type="ECO:0000256" key="11">
    <source>
        <dbReference type="ARBA" id="ARBA00037258"/>
    </source>
</evidence>
<evidence type="ECO:0000313" key="16">
    <source>
        <dbReference type="WBParaSite" id="jg1662"/>
    </source>
</evidence>
<keyword evidence="15" id="KW-1185">Reference proteome</keyword>
<organism evidence="15 16">
    <name type="scientific">Ditylenchus dipsaci</name>
    <dbReference type="NCBI Taxonomy" id="166011"/>
    <lineage>
        <taxon>Eukaryota</taxon>
        <taxon>Metazoa</taxon>
        <taxon>Ecdysozoa</taxon>
        <taxon>Nematoda</taxon>
        <taxon>Chromadorea</taxon>
        <taxon>Rhabditida</taxon>
        <taxon>Tylenchina</taxon>
        <taxon>Tylenchomorpha</taxon>
        <taxon>Sphaerularioidea</taxon>
        <taxon>Anguinidae</taxon>
        <taxon>Anguininae</taxon>
        <taxon>Ditylenchus</taxon>
    </lineage>
</organism>
<evidence type="ECO:0000256" key="2">
    <source>
        <dbReference type="ARBA" id="ARBA00004123"/>
    </source>
</evidence>
<dbReference type="WBParaSite" id="jg1662">
    <property type="protein sequence ID" value="jg1662"/>
    <property type="gene ID" value="jg1662"/>
</dbReference>
<keyword evidence="7" id="KW-0479">Metal-binding</keyword>
<keyword evidence="6" id="KW-0963">Cytoplasm</keyword>
<dbReference type="GO" id="GO:0005737">
    <property type="term" value="C:cytoplasm"/>
    <property type="evidence" value="ECO:0007669"/>
    <property type="project" value="UniProtKB-SubCell"/>
</dbReference>
<dbReference type="Pfam" id="PF13344">
    <property type="entry name" value="Hydrolase_6"/>
    <property type="match status" value="1"/>
</dbReference>
<dbReference type="GO" id="GO:0046872">
    <property type="term" value="F:metal ion binding"/>
    <property type="evidence" value="ECO:0007669"/>
    <property type="project" value="UniProtKB-KW"/>
</dbReference>
<comment type="function">
    <text evidence="11">Phosphatase that hydrolyzes imidodiphosphate, 3-phosphohistidine and 6-phospholysine. Has broad substrate specificity and can also hydrolyze inorganic diphosphate, but with lower efficiency.</text>
</comment>
<keyword evidence="8" id="KW-0378">Hydrolase</keyword>
<dbReference type="NCBIfam" id="TIGR01458">
    <property type="entry name" value="HAD-SF-IIA-hyp3"/>
    <property type="match status" value="1"/>
</dbReference>
<dbReference type="GO" id="GO:0004427">
    <property type="term" value="F:inorganic diphosphate phosphatase activity"/>
    <property type="evidence" value="ECO:0007669"/>
    <property type="project" value="UniProtKB-EC"/>
</dbReference>
<evidence type="ECO:0000256" key="6">
    <source>
        <dbReference type="ARBA" id="ARBA00022490"/>
    </source>
</evidence>
<evidence type="ECO:0000256" key="14">
    <source>
        <dbReference type="ARBA" id="ARBA00047820"/>
    </source>
</evidence>
<dbReference type="SUPFAM" id="SSF56784">
    <property type="entry name" value="HAD-like"/>
    <property type="match status" value="1"/>
</dbReference>
<evidence type="ECO:0000256" key="3">
    <source>
        <dbReference type="ARBA" id="ARBA00004496"/>
    </source>
</evidence>
<dbReference type="PANTHER" id="PTHR19288:SF46">
    <property type="entry name" value="HALOACID DEHALOGENASE-LIKE HYDROLASE DOMAIN-CONTAINING PROTEIN 2"/>
    <property type="match status" value="1"/>
</dbReference>
<evidence type="ECO:0000256" key="9">
    <source>
        <dbReference type="ARBA" id="ARBA00022842"/>
    </source>
</evidence>
<sequence>MRSILIDLSGTLHIEDLATTGAVQSLRLLYSQPDKFQLKFVTNTTKESSRCLHQRLVRCGFDYVKQSDIFSSLSAARRLIQQKNLRPMLFLEDEAMEDFKDIDTSNPNCVVIGLAPSKFDFQDMNTAFKLLLHNHEAELIAIHKGRYYMTGEGMSLGPGPYVECLQFATGKRATVVGKPKPEFFRQALASINSYNQDLDQAVMVGDDVRDDVLGAINFGPRLFW</sequence>
<dbReference type="Gene3D" id="3.40.50.1000">
    <property type="entry name" value="HAD superfamily/HAD-like"/>
    <property type="match status" value="2"/>
</dbReference>
<dbReference type="GO" id="GO:0005634">
    <property type="term" value="C:nucleus"/>
    <property type="evidence" value="ECO:0007669"/>
    <property type="project" value="UniProtKB-SubCell"/>
</dbReference>
<evidence type="ECO:0000256" key="4">
    <source>
        <dbReference type="ARBA" id="ARBA00007958"/>
    </source>
</evidence>
<evidence type="ECO:0000256" key="13">
    <source>
        <dbReference type="ARBA" id="ARBA00039666"/>
    </source>
</evidence>
<dbReference type="InterPro" id="IPR006357">
    <property type="entry name" value="HAD-SF_hydro_IIA"/>
</dbReference>
<evidence type="ECO:0000256" key="7">
    <source>
        <dbReference type="ARBA" id="ARBA00022723"/>
    </source>
</evidence>
<name>A0A915D8D1_9BILA</name>
<comment type="similarity">
    <text evidence="4">Belongs to the HAD-like hydrolase superfamily.</text>
</comment>
<dbReference type="Pfam" id="PF13242">
    <property type="entry name" value="Hydrolase_like"/>
    <property type="match status" value="1"/>
</dbReference>